<gene>
    <name evidence="1" type="ORF">GOC77_02765</name>
</gene>
<reference evidence="1" key="1">
    <citation type="submission" date="2019-12" db="EMBL/GenBank/DDBJ databases">
        <title>Whole genome sequencing of Haloarcula argentinensis strain pws5.</title>
        <authorList>
            <person name="Verma D.K."/>
            <person name="Gopal K."/>
            <person name="Prasad E.S."/>
        </authorList>
    </citation>
    <scope>NUCLEOTIDE SEQUENCE</scope>
    <source>
        <strain evidence="1">Pws5</strain>
    </source>
</reference>
<dbReference type="AlphaFoldDB" id="A0A847U1R3"/>
<accession>A0A847U1R3</accession>
<evidence type="ECO:0000313" key="2">
    <source>
        <dbReference type="Proteomes" id="UP000641625"/>
    </source>
</evidence>
<sequence length="392" mass="45178">MIPQKTLLHGTIAGDYNKQLTVDKWVYETLKEWSNDKIRKMTKGIVLYECMMMQFDSISDTLTQSESAINDKLENQSINPELVDAVTQIEFEDAEDELKKNVESPDEKRKDVKFWVPEFVDESVPWMRGWNNHIQDAIVQTYASAFSDRSDRIEAKQQLLDYIISDSKPEHPVANVIVSADENDFNVPTELTSIFIDSWWNRDDITISDITELQDSDNTRLKNTDWDKRNKAFATALEGIPASENRRRARNLYEDIFNISSKKTLNKHFSEFEDNLDYEFKSAIEAVDAERVGLIDDLPESKTAFGVDTEKKVACLINKVLKNHIEQEMDTTIPLRKFAENLDKAGCISINSDYDKGAATSKTGEYIKRLDEEFGLDFKYIKQAKVYTSLHM</sequence>
<dbReference type="EMBL" id="WOWA01000002">
    <property type="protein sequence ID" value="NLV12202.1"/>
    <property type="molecule type" value="Genomic_DNA"/>
</dbReference>
<organism evidence="1 2">
    <name type="scientific">Haloarcula argentinensis</name>
    <dbReference type="NCBI Taxonomy" id="43776"/>
    <lineage>
        <taxon>Archaea</taxon>
        <taxon>Methanobacteriati</taxon>
        <taxon>Methanobacteriota</taxon>
        <taxon>Stenosarchaea group</taxon>
        <taxon>Halobacteria</taxon>
        <taxon>Halobacteriales</taxon>
        <taxon>Haloarculaceae</taxon>
        <taxon>Haloarcula</taxon>
    </lineage>
</organism>
<comment type="caution">
    <text evidence="1">The sequence shown here is derived from an EMBL/GenBank/DDBJ whole genome shotgun (WGS) entry which is preliminary data.</text>
</comment>
<dbReference type="Proteomes" id="UP000641625">
    <property type="component" value="Unassembled WGS sequence"/>
</dbReference>
<protein>
    <submittedName>
        <fullName evidence="1">Uncharacterized protein</fullName>
    </submittedName>
</protein>
<name>A0A847U1R3_HALAR</name>
<dbReference type="RefSeq" id="WP_170095852.1">
    <property type="nucleotide sequence ID" value="NZ_WOWA01000002.1"/>
</dbReference>
<evidence type="ECO:0000313" key="1">
    <source>
        <dbReference type="EMBL" id="NLV12202.1"/>
    </source>
</evidence>
<proteinExistence type="predicted"/>